<dbReference type="GO" id="GO:0045892">
    <property type="term" value="P:negative regulation of DNA-templated transcription"/>
    <property type="evidence" value="ECO:0007669"/>
    <property type="project" value="TreeGrafter"/>
</dbReference>
<evidence type="ECO:0000256" key="1">
    <source>
        <dbReference type="ARBA" id="ARBA00004496"/>
    </source>
</evidence>
<dbReference type="GO" id="GO:0045454">
    <property type="term" value="P:cell redox homeostasis"/>
    <property type="evidence" value="ECO:0007669"/>
    <property type="project" value="TreeGrafter"/>
</dbReference>
<comment type="cofactor">
    <cofactor evidence="12">
        <name>[4Fe-4S] cluster</name>
        <dbReference type="ChEBI" id="CHEBI:49883"/>
    </cofactor>
    <text evidence="12">Binds 1 [4Fe-4S] cluster per subunit. Following nitrosylation of the [4Fe-4S] cluster binds 1 [4Fe-8(NO)] cluster per subunit.</text>
</comment>
<evidence type="ECO:0000259" key="13">
    <source>
        <dbReference type="PROSITE" id="PS51674"/>
    </source>
</evidence>
<keyword evidence="5 12" id="KW-0479">Metal-binding</keyword>
<dbReference type="GO" id="GO:0051539">
    <property type="term" value="F:4 iron, 4 sulfur cluster binding"/>
    <property type="evidence" value="ECO:0007669"/>
    <property type="project" value="UniProtKB-UniRule"/>
</dbReference>
<reference evidence="14 15" key="1">
    <citation type="submission" date="2018-11" db="EMBL/GenBank/DDBJ databases">
        <title>Saccharopolyspora rhizosphaerae sp. nov., an actinomycete isolated from rhizosphere soil in Thailand.</title>
        <authorList>
            <person name="Intra B."/>
            <person name="Euanorasetr J."/>
            <person name="Take A."/>
            <person name="Inahashi Y."/>
            <person name="Mori M."/>
            <person name="Panbangred W."/>
            <person name="Matsumoto A."/>
        </authorList>
    </citation>
    <scope>NUCLEOTIDE SEQUENCE [LARGE SCALE GENOMIC DNA]</scope>
    <source>
        <strain evidence="14 15">H219</strain>
    </source>
</reference>
<dbReference type="InterPro" id="IPR003482">
    <property type="entry name" value="Whib"/>
</dbReference>
<evidence type="ECO:0000256" key="10">
    <source>
        <dbReference type="ARBA" id="ARBA00023157"/>
    </source>
</evidence>
<comment type="PTM">
    <text evidence="12">Upon Fe-S cluster removal intramolecular disulfide bonds are formed.</text>
</comment>
<evidence type="ECO:0000256" key="8">
    <source>
        <dbReference type="ARBA" id="ARBA00023015"/>
    </source>
</evidence>
<evidence type="ECO:0000256" key="7">
    <source>
        <dbReference type="ARBA" id="ARBA00023014"/>
    </source>
</evidence>
<keyword evidence="4 12" id="KW-0963">Cytoplasm</keyword>
<dbReference type="Pfam" id="PF02467">
    <property type="entry name" value="Whib"/>
    <property type="match status" value="1"/>
</dbReference>
<dbReference type="OrthoDB" id="4954884at2"/>
<feature type="binding site" evidence="12">
    <location>
        <position position="53"/>
    </location>
    <ligand>
        <name>[4Fe-4S] cluster</name>
        <dbReference type="ChEBI" id="CHEBI:49883"/>
    </ligand>
</feature>
<dbReference type="Proteomes" id="UP000274515">
    <property type="component" value="Unassembled WGS sequence"/>
</dbReference>
<dbReference type="HAMAP" id="MF_01479">
    <property type="entry name" value="WhiB"/>
    <property type="match status" value="1"/>
</dbReference>
<evidence type="ECO:0000256" key="6">
    <source>
        <dbReference type="ARBA" id="ARBA00023004"/>
    </source>
</evidence>
<dbReference type="RefSeq" id="WP_125092250.1">
    <property type="nucleotide sequence ID" value="NZ_RSAA01000020.1"/>
</dbReference>
<dbReference type="GO" id="GO:0035731">
    <property type="term" value="F:dinitrosyl-iron complex binding"/>
    <property type="evidence" value="ECO:0007669"/>
    <property type="project" value="UniProtKB-UniRule"/>
</dbReference>
<evidence type="ECO:0000256" key="5">
    <source>
        <dbReference type="ARBA" id="ARBA00022723"/>
    </source>
</evidence>
<keyword evidence="3 12" id="KW-0004">4Fe-4S</keyword>
<comment type="subcellular location">
    <subcellularLocation>
        <location evidence="1 12">Cytoplasm</location>
    </subcellularLocation>
</comment>
<dbReference type="InterPro" id="IPR034768">
    <property type="entry name" value="4FE4S_WBL"/>
</dbReference>
<comment type="similarity">
    <text evidence="2 12">Belongs to the WhiB family.</text>
</comment>
<dbReference type="PANTHER" id="PTHR38839">
    <property type="entry name" value="TRANSCRIPTIONAL REGULATOR WHID-RELATED"/>
    <property type="match status" value="1"/>
</dbReference>
<evidence type="ECO:0000256" key="3">
    <source>
        <dbReference type="ARBA" id="ARBA00022485"/>
    </source>
</evidence>
<keyword evidence="10 12" id="KW-1015">Disulfide bond</keyword>
<feature type="domain" description="4Fe-4S Wbl-type" evidence="13">
    <location>
        <begin position="22"/>
        <end position="86"/>
    </location>
</feature>
<keyword evidence="8 12" id="KW-0805">Transcription regulation</keyword>
<name>A0A3R8NW04_9PSEU</name>
<dbReference type="GO" id="GO:0046872">
    <property type="term" value="F:metal ion binding"/>
    <property type="evidence" value="ECO:0007669"/>
    <property type="project" value="UniProtKB-KW"/>
</dbReference>
<keyword evidence="9 12" id="KW-0238">DNA-binding</keyword>
<dbReference type="GO" id="GO:0003677">
    <property type="term" value="F:DNA binding"/>
    <property type="evidence" value="ECO:0007669"/>
    <property type="project" value="UniProtKB-UniRule"/>
</dbReference>
<evidence type="ECO:0000256" key="2">
    <source>
        <dbReference type="ARBA" id="ARBA00006597"/>
    </source>
</evidence>
<feature type="binding site" evidence="12">
    <location>
        <position position="23"/>
    </location>
    <ligand>
        <name>[4Fe-4S] cluster</name>
        <dbReference type="ChEBI" id="CHEBI:49883"/>
    </ligand>
</feature>
<comment type="function">
    <text evidence="12">Acts as a transcriptional regulator. Probably redox-responsive. The apo- but not holo-form probably binds DNA.</text>
</comment>
<organism evidence="14 15">
    <name type="scientific">Saccharopolyspora rhizosphaerae</name>
    <dbReference type="NCBI Taxonomy" id="2492662"/>
    <lineage>
        <taxon>Bacteria</taxon>
        <taxon>Bacillati</taxon>
        <taxon>Actinomycetota</taxon>
        <taxon>Actinomycetes</taxon>
        <taxon>Pseudonocardiales</taxon>
        <taxon>Pseudonocardiaceae</taxon>
        <taxon>Saccharopolyspora</taxon>
    </lineage>
</organism>
<evidence type="ECO:0000256" key="9">
    <source>
        <dbReference type="ARBA" id="ARBA00023125"/>
    </source>
</evidence>
<evidence type="ECO:0000256" key="4">
    <source>
        <dbReference type="ARBA" id="ARBA00022490"/>
    </source>
</evidence>
<comment type="PTM">
    <text evidence="12">The Fe-S cluster can be nitrosylated by nitric oxide (NO).</text>
</comment>
<gene>
    <name evidence="12" type="primary">whiB</name>
    <name evidence="14" type="ORF">EIL87_20755</name>
</gene>
<accession>A0A3R8NW04</accession>
<evidence type="ECO:0000256" key="12">
    <source>
        <dbReference type="HAMAP-Rule" id="MF_01479"/>
    </source>
</evidence>
<dbReference type="PANTHER" id="PTHR38839:SF5">
    <property type="entry name" value="TRANSCRIPTIONAL REGULATOR WHID"/>
    <property type="match status" value="1"/>
</dbReference>
<dbReference type="AlphaFoldDB" id="A0A3R8NW04"/>
<feature type="binding site" evidence="12">
    <location>
        <position position="62"/>
    </location>
    <ligand>
        <name>[4Fe-4S] cluster</name>
        <dbReference type="ChEBI" id="CHEBI:49883"/>
    </ligand>
</feature>
<dbReference type="PROSITE" id="PS51674">
    <property type="entry name" value="4FE4S_WBL"/>
    <property type="match status" value="1"/>
</dbReference>
<dbReference type="GO" id="GO:0005737">
    <property type="term" value="C:cytoplasm"/>
    <property type="evidence" value="ECO:0007669"/>
    <property type="project" value="UniProtKB-SubCell"/>
</dbReference>
<evidence type="ECO:0000313" key="15">
    <source>
        <dbReference type="Proteomes" id="UP000274515"/>
    </source>
</evidence>
<keyword evidence="11 12" id="KW-0804">Transcription</keyword>
<keyword evidence="6 12" id="KW-0408">Iron</keyword>
<keyword evidence="7 12" id="KW-0411">Iron-sulfur</keyword>
<proteinExistence type="inferred from homology"/>
<keyword evidence="15" id="KW-1185">Reference proteome</keyword>
<evidence type="ECO:0000256" key="11">
    <source>
        <dbReference type="ARBA" id="ARBA00023163"/>
    </source>
</evidence>
<dbReference type="EMBL" id="RSAA01000020">
    <property type="protein sequence ID" value="RRO14182.1"/>
    <property type="molecule type" value="Genomic_DNA"/>
</dbReference>
<evidence type="ECO:0000313" key="14">
    <source>
        <dbReference type="EMBL" id="RRO14182.1"/>
    </source>
</evidence>
<dbReference type="GO" id="GO:0047134">
    <property type="term" value="F:protein-disulfide reductase [NAD(P)H] activity"/>
    <property type="evidence" value="ECO:0007669"/>
    <property type="project" value="TreeGrafter"/>
</dbReference>
<comment type="caution">
    <text evidence="14">The sequence shown here is derived from an EMBL/GenBank/DDBJ whole genome shotgun (WGS) entry which is preliminary data.</text>
</comment>
<protein>
    <recommendedName>
        <fullName evidence="12">Transcriptional regulator WhiB</fullName>
    </recommendedName>
</protein>
<sequence length="101" mass="11405">MTATTRLPKPTSEAWHWQLRAACRDLRTSHFFHPDNERGERRAERERNAKAVCRTCPVIAQCREHALQAQEPYGVWGGLGEQERRVLLGHTRKSAGAGTAA</sequence>
<feature type="binding site" evidence="12">
    <location>
        <position position="56"/>
    </location>
    <ligand>
        <name>[4Fe-4S] cluster</name>
        <dbReference type="ChEBI" id="CHEBI:49883"/>
    </ligand>
</feature>